<feature type="transmembrane region" description="Helical" evidence="1">
    <location>
        <begin position="34"/>
        <end position="54"/>
    </location>
</feature>
<keyword evidence="1" id="KW-0472">Membrane</keyword>
<feature type="transmembrane region" description="Helical" evidence="1">
    <location>
        <begin position="60"/>
        <end position="81"/>
    </location>
</feature>
<evidence type="ECO:0000256" key="1">
    <source>
        <dbReference type="SAM" id="Phobius"/>
    </source>
</evidence>
<feature type="transmembrane region" description="Helical" evidence="1">
    <location>
        <begin position="151"/>
        <end position="169"/>
    </location>
</feature>
<feature type="transmembrane region" description="Helical" evidence="1">
    <location>
        <begin position="189"/>
        <end position="206"/>
    </location>
</feature>
<reference evidence="2 3" key="1">
    <citation type="submission" date="2015-08" db="EMBL/GenBank/DDBJ databases">
        <title>Whole genome sequence of Flavobacterium akiainvivens IK-1T, from decaying Wikstroemia oahuensis, an endemic Hawaiian shrub.</title>
        <authorList>
            <person name="Wan X."/>
            <person name="Hou S."/>
            <person name="Saito J."/>
            <person name="Donachie S."/>
        </authorList>
    </citation>
    <scope>NUCLEOTIDE SEQUENCE [LARGE SCALE GENOMIC DNA]</scope>
    <source>
        <strain evidence="2 3">IK-1</strain>
    </source>
</reference>
<accession>A0A0M8MGA8</accession>
<dbReference type="STRING" id="1202724.AM493_03230"/>
<keyword evidence="3" id="KW-1185">Reference proteome</keyword>
<dbReference type="EMBL" id="LIYD01000005">
    <property type="protein sequence ID" value="KOS05157.1"/>
    <property type="molecule type" value="Genomic_DNA"/>
</dbReference>
<feature type="transmembrane region" description="Helical" evidence="1">
    <location>
        <begin position="88"/>
        <end position="107"/>
    </location>
</feature>
<organism evidence="2 3">
    <name type="scientific">Flavobacterium akiainvivens</name>
    <dbReference type="NCBI Taxonomy" id="1202724"/>
    <lineage>
        <taxon>Bacteria</taxon>
        <taxon>Pseudomonadati</taxon>
        <taxon>Bacteroidota</taxon>
        <taxon>Flavobacteriia</taxon>
        <taxon>Flavobacteriales</taxon>
        <taxon>Flavobacteriaceae</taxon>
        <taxon>Flavobacterium</taxon>
    </lineage>
</organism>
<dbReference type="AlphaFoldDB" id="A0A0M8MGA8"/>
<gene>
    <name evidence="2" type="ORF">AM493_03230</name>
</gene>
<evidence type="ECO:0000313" key="2">
    <source>
        <dbReference type="EMBL" id="KOS05157.1"/>
    </source>
</evidence>
<evidence type="ECO:0000313" key="3">
    <source>
        <dbReference type="Proteomes" id="UP000037755"/>
    </source>
</evidence>
<feature type="transmembrane region" description="Helical" evidence="1">
    <location>
        <begin position="113"/>
        <end position="130"/>
    </location>
</feature>
<protein>
    <submittedName>
        <fullName evidence="2">Uncharacterized protein</fullName>
    </submittedName>
</protein>
<keyword evidence="1" id="KW-0812">Transmembrane</keyword>
<keyword evidence="1" id="KW-1133">Transmembrane helix</keyword>
<name>A0A0M8MGA8_9FLAO</name>
<proteinExistence type="predicted"/>
<comment type="caution">
    <text evidence="2">The sequence shown here is derived from an EMBL/GenBank/DDBJ whole genome shotgun (WGS) entry which is preliminary data.</text>
</comment>
<feature type="transmembrane region" description="Helical" evidence="1">
    <location>
        <begin position="6"/>
        <end position="25"/>
    </location>
</feature>
<sequence length="215" mass="24874">MLQSFLSNINIVQGILLITLVYLLVKFRKNATNFLLIGVLVLFLLTEIFTRIAVAHDKNYGPIYNISITVHSLLWFRILLVNINKTNLFTFIAVPYVIFAVVDMFYIESPDHFLIYTFVVGALIYLALFLRENMYQLKNENFEFISSNENLLLCTPLLLFITTSAITGFNDSELFDITVVGNIPLYKLVNTFGNIFYYGLINVYIYRVNKLQYAQ</sequence>
<dbReference type="PATRIC" id="fig|1202724.3.peg.661"/>
<dbReference type="Proteomes" id="UP000037755">
    <property type="component" value="Unassembled WGS sequence"/>
</dbReference>